<accession>A0A9Q1JWJ0</accession>
<dbReference type="Proteomes" id="UP001153076">
    <property type="component" value="Unassembled WGS sequence"/>
</dbReference>
<organism evidence="2 3">
    <name type="scientific">Carnegiea gigantea</name>
    <dbReference type="NCBI Taxonomy" id="171969"/>
    <lineage>
        <taxon>Eukaryota</taxon>
        <taxon>Viridiplantae</taxon>
        <taxon>Streptophyta</taxon>
        <taxon>Embryophyta</taxon>
        <taxon>Tracheophyta</taxon>
        <taxon>Spermatophyta</taxon>
        <taxon>Magnoliopsida</taxon>
        <taxon>eudicotyledons</taxon>
        <taxon>Gunneridae</taxon>
        <taxon>Pentapetalae</taxon>
        <taxon>Caryophyllales</taxon>
        <taxon>Cactineae</taxon>
        <taxon>Cactaceae</taxon>
        <taxon>Cactoideae</taxon>
        <taxon>Echinocereeae</taxon>
        <taxon>Carnegiea</taxon>
    </lineage>
</organism>
<keyword evidence="3" id="KW-1185">Reference proteome</keyword>
<feature type="region of interest" description="Disordered" evidence="1">
    <location>
        <begin position="185"/>
        <end position="258"/>
    </location>
</feature>
<evidence type="ECO:0000313" key="2">
    <source>
        <dbReference type="EMBL" id="KAJ8432368.1"/>
    </source>
</evidence>
<evidence type="ECO:0000313" key="3">
    <source>
        <dbReference type="Proteomes" id="UP001153076"/>
    </source>
</evidence>
<evidence type="ECO:0000256" key="1">
    <source>
        <dbReference type="SAM" id="MobiDB-lite"/>
    </source>
</evidence>
<sequence length="258" mass="28013">MAHYVKGTFTWRWRSASRPCRPLPEDFNVLCPCFSLAEAEAEAVAAELELPEIVQATFYAMLLNDKLELGAVHEYTAEKMSGDFHEGQVGPQVEGWHPQFYNLPALIDVRVVAGVPQKNKCRESKKIPYTVALFEPGTPSRSSCKYSSTPSILSPEVEGTYPWEITIANYVPDFQVRRMVNTKSTPRIQSPDELLAKGTLAPSQSNPEAKMASSSSSTSRSGSSDSASSHSWRSSSSEGTSTSSSPGSSLGSGSSVHK</sequence>
<protein>
    <submittedName>
        <fullName evidence="2">Uncharacterized protein</fullName>
    </submittedName>
</protein>
<dbReference type="AlphaFoldDB" id="A0A9Q1JWJ0"/>
<reference evidence="2" key="1">
    <citation type="submission" date="2022-04" db="EMBL/GenBank/DDBJ databases">
        <title>Carnegiea gigantea Genome sequencing and assembly v2.</title>
        <authorList>
            <person name="Copetti D."/>
            <person name="Sanderson M.J."/>
            <person name="Burquez A."/>
            <person name="Wojciechowski M.F."/>
        </authorList>
    </citation>
    <scope>NUCLEOTIDE SEQUENCE</scope>
    <source>
        <strain evidence="2">SGP5-SGP5p</strain>
        <tissue evidence="2">Aerial part</tissue>
    </source>
</reference>
<name>A0A9Q1JWJ0_9CARY</name>
<dbReference type="EMBL" id="JAKOGI010000610">
    <property type="protein sequence ID" value="KAJ8432368.1"/>
    <property type="molecule type" value="Genomic_DNA"/>
</dbReference>
<gene>
    <name evidence="2" type="ORF">Cgig2_021902</name>
</gene>
<comment type="caution">
    <text evidence="2">The sequence shown here is derived from an EMBL/GenBank/DDBJ whole genome shotgun (WGS) entry which is preliminary data.</text>
</comment>
<proteinExistence type="predicted"/>
<feature type="compositionally biased region" description="Low complexity" evidence="1">
    <location>
        <begin position="213"/>
        <end position="258"/>
    </location>
</feature>